<evidence type="ECO:0000256" key="4">
    <source>
        <dbReference type="ARBA" id="ARBA00022692"/>
    </source>
</evidence>
<gene>
    <name evidence="10" type="ORF">D3M59_04255</name>
</gene>
<dbReference type="GO" id="GO:0098797">
    <property type="term" value="C:plasma membrane protein complex"/>
    <property type="evidence" value="ECO:0007669"/>
    <property type="project" value="TreeGrafter"/>
</dbReference>
<comment type="caution">
    <text evidence="10">The sequence shown here is derived from an EMBL/GenBank/DDBJ whole genome shotgun (WGS) entry which is preliminary data.</text>
</comment>
<feature type="transmembrane region" description="Helical" evidence="7">
    <location>
        <begin position="747"/>
        <end position="765"/>
    </location>
</feature>
<comment type="similarity">
    <text evidence="2">Belongs to the ABC-4 integral membrane protein family. LolC/E subfamily.</text>
</comment>
<dbReference type="PANTHER" id="PTHR30489:SF0">
    <property type="entry name" value="LIPOPROTEIN-RELEASING SYSTEM TRANSMEMBRANE PROTEIN LOLE"/>
    <property type="match status" value="1"/>
</dbReference>
<dbReference type="EMBL" id="QXTF01000001">
    <property type="protein sequence ID" value="RIX32186.1"/>
    <property type="molecule type" value="Genomic_DNA"/>
</dbReference>
<feature type="transmembrane region" description="Helical" evidence="7">
    <location>
        <begin position="357"/>
        <end position="380"/>
    </location>
</feature>
<evidence type="ECO:0000256" key="2">
    <source>
        <dbReference type="ARBA" id="ARBA00005236"/>
    </source>
</evidence>
<dbReference type="PANTHER" id="PTHR30489">
    <property type="entry name" value="LIPOPROTEIN-RELEASING SYSTEM TRANSMEMBRANE PROTEIN LOLE"/>
    <property type="match status" value="1"/>
</dbReference>
<evidence type="ECO:0000313" key="10">
    <source>
        <dbReference type="EMBL" id="RIX32186.1"/>
    </source>
</evidence>
<keyword evidence="11" id="KW-1185">Reference proteome</keyword>
<dbReference type="InterPro" id="IPR003838">
    <property type="entry name" value="ABC3_permease_C"/>
</dbReference>
<dbReference type="GO" id="GO:0044874">
    <property type="term" value="P:lipoprotein localization to outer membrane"/>
    <property type="evidence" value="ECO:0007669"/>
    <property type="project" value="TreeGrafter"/>
</dbReference>
<keyword evidence="3" id="KW-1003">Cell membrane</keyword>
<dbReference type="InterPro" id="IPR051447">
    <property type="entry name" value="Lipoprotein-release_system"/>
</dbReference>
<feature type="transmembrane region" description="Helical" evidence="7">
    <location>
        <begin position="264"/>
        <end position="285"/>
    </location>
</feature>
<feature type="domain" description="ABC3 transporter permease C-terminal" evidence="8">
    <location>
        <begin position="659"/>
        <end position="768"/>
    </location>
</feature>
<reference evidence="10 11" key="1">
    <citation type="submission" date="2018-09" db="EMBL/GenBank/DDBJ databases">
        <title>Sphingomonas sp. DAC4.</title>
        <authorList>
            <person name="Seo T."/>
        </authorList>
    </citation>
    <scope>NUCLEOTIDE SEQUENCE [LARGE SCALE GENOMIC DNA]</scope>
    <source>
        <strain evidence="10 11">DAC4</strain>
    </source>
</reference>
<dbReference type="AlphaFoldDB" id="A0A418Q2B1"/>
<proteinExistence type="inferred from homology"/>
<evidence type="ECO:0000313" key="11">
    <source>
        <dbReference type="Proteomes" id="UP000285023"/>
    </source>
</evidence>
<feature type="transmembrane region" description="Helical" evidence="7">
    <location>
        <begin position="425"/>
        <end position="444"/>
    </location>
</feature>
<feature type="transmembrane region" description="Helical" evidence="7">
    <location>
        <begin position="697"/>
        <end position="727"/>
    </location>
</feature>
<keyword evidence="4 7" id="KW-0812">Transmembrane</keyword>
<comment type="subcellular location">
    <subcellularLocation>
        <location evidence="1">Cell membrane</location>
        <topology evidence="1">Multi-pass membrane protein</topology>
    </subcellularLocation>
</comment>
<keyword evidence="6 7" id="KW-0472">Membrane</keyword>
<feature type="domain" description="MacB-like periplasmic core" evidence="9">
    <location>
        <begin position="428"/>
        <end position="595"/>
    </location>
</feature>
<protein>
    <submittedName>
        <fullName evidence="10">ABC transporter permease</fullName>
    </submittedName>
</protein>
<dbReference type="Pfam" id="PF12704">
    <property type="entry name" value="MacB_PCD"/>
    <property type="match status" value="1"/>
</dbReference>
<evidence type="ECO:0000256" key="5">
    <source>
        <dbReference type="ARBA" id="ARBA00022989"/>
    </source>
</evidence>
<dbReference type="Proteomes" id="UP000285023">
    <property type="component" value="Unassembled WGS sequence"/>
</dbReference>
<evidence type="ECO:0000256" key="1">
    <source>
        <dbReference type="ARBA" id="ARBA00004651"/>
    </source>
</evidence>
<dbReference type="Pfam" id="PF02687">
    <property type="entry name" value="FtsX"/>
    <property type="match status" value="2"/>
</dbReference>
<feature type="transmembrane region" description="Helical" evidence="7">
    <location>
        <begin position="306"/>
        <end position="331"/>
    </location>
</feature>
<evidence type="ECO:0000259" key="8">
    <source>
        <dbReference type="Pfam" id="PF02687"/>
    </source>
</evidence>
<evidence type="ECO:0000256" key="3">
    <source>
        <dbReference type="ARBA" id="ARBA00022475"/>
    </source>
</evidence>
<sequence>MTIKLLRDVWRLRAQAAAIALVIAAGVGMVIMSFGMIRSLEATRASYYDIYRFADVFAPIRRAPTSAIRAIRQLPGVAYAEGRVTASAILDVPGIAEPVSGRLHSLPNPKGLNQIVLRSGRLPGLDAPRDVVVNEAFATAARLSPGDRFSALIYGKRVQLKLTGTVLSPEYVYAVAPGQIFPDNRRYGVIWMNEDALAGALDLRDSFNEALVRLAPGANRDEVIRRLDILLDRYGAVGAYGRDLQISDRFVSNEIEQLATTVEILPPIFLAVAAFLLNIVLARLVETEREVIGLLKAFGYRDRAILLHYGQLAALLSVAGLILGAVLGAWLGRGLAGIYQRYFVFPFLEFRAGADSYLISIGATLIAVLAGAALAVTRAARLTPAEAMRPPAPADFSGRWTASAARALVPDEPSRMILRGLFRRPLRSLLAVLGLSSALALYIASASSTDNVDRMIELAFGKAEREDMVVTFAEPRDARALYELARLPGVLRVEPYRATSARLTAGHHEVREGLVGSSPQSDLSRAVNMEGRVIEPPPSGVVISTRLARRLDIRAGDPIRAIVTEGERPVIDLPVSAIIDTPLGSSARLDKAYLNRLLREGATLSGAYLAVDSNYGEAVSRALKETPQVAGVTSQQAILQGVRDTVAEQMGIVTLFNTLFAALIVLGVVYNSARISLSERARDLASMRVLGFRRGEVSYVLLGELALLVLVSIPVGISFGLALSRYVTAQFSADLYSIPMGFNSQTPAEGVLAVLVASAATALLIRSKVDHLDLVRALKTRE</sequence>
<feature type="transmembrane region" description="Helical" evidence="7">
    <location>
        <begin position="12"/>
        <end position="37"/>
    </location>
</feature>
<organism evidence="10 11">
    <name type="scientific">Sphingomonas edaphi</name>
    <dbReference type="NCBI Taxonomy" id="2315689"/>
    <lineage>
        <taxon>Bacteria</taxon>
        <taxon>Pseudomonadati</taxon>
        <taxon>Pseudomonadota</taxon>
        <taxon>Alphaproteobacteria</taxon>
        <taxon>Sphingomonadales</taxon>
        <taxon>Sphingomonadaceae</taxon>
        <taxon>Sphingomonas</taxon>
    </lineage>
</organism>
<accession>A0A418Q2B1</accession>
<evidence type="ECO:0000256" key="6">
    <source>
        <dbReference type="ARBA" id="ARBA00023136"/>
    </source>
</evidence>
<name>A0A418Q2B1_9SPHN</name>
<keyword evidence="5 7" id="KW-1133">Transmembrane helix</keyword>
<feature type="transmembrane region" description="Helical" evidence="7">
    <location>
        <begin position="650"/>
        <end position="670"/>
    </location>
</feature>
<evidence type="ECO:0000256" key="7">
    <source>
        <dbReference type="SAM" id="Phobius"/>
    </source>
</evidence>
<evidence type="ECO:0000259" key="9">
    <source>
        <dbReference type="Pfam" id="PF12704"/>
    </source>
</evidence>
<dbReference type="InterPro" id="IPR025857">
    <property type="entry name" value="MacB_PCD"/>
</dbReference>
<feature type="domain" description="ABC3 transporter permease C-terminal" evidence="8">
    <location>
        <begin position="268"/>
        <end position="384"/>
    </location>
</feature>